<sequence>MPRFLHMFQSNIKSFEVVGGGEVKTGSILRWKYCLEGSPVMEANLKLEALDDARNIIMFDVVEGDALKLYKRFKGKPEIEKANNDTPNPDGYLDLTAKVSKGMDAHLCK</sequence>
<name>A0ABQ9KS83_HEVBR</name>
<evidence type="ECO:0000259" key="1">
    <source>
        <dbReference type="SMART" id="SM01037"/>
    </source>
</evidence>
<reference evidence="2" key="1">
    <citation type="journal article" date="2023" name="Plant Biotechnol. J.">
        <title>Chromosome-level wild Hevea brasiliensis genome provides new tools for genomic-assisted breeding and valuable loci to elevate rubber yield.</title>
        <authorList>
            <person name="Cheng H."/>
            <person name="Song X."/>
            <person name="Hu Y."/>
            <person name="Wu T."/>
            <person name="Yang Q."/>
            <person name="An Z."/>
            <person name="Feng S."/>
            <person name="Deng Z."/>
            <person name="Wu W."/>
            <person name="Zeng X."/>
            <person name="Tu M."/>
            <person name="Wang X."/>
            <person name="Huang H."/>
        </authorList>
    </citation>
    <scope>NUCLEOTIDE SEQUENCE</scope>
    <source>
        <strain evidence="2">MT/VB/25A 57/8</strain>
    </source>
</reference>
<dbReference type="EMBL" id="JARPOI010000016">
    <property type="protein sequence ID" value="KAJ9147280.1"/>
    <property type="molecule type" value="Genomic_DNA"/>
</dbReference>
<dbReference type="SUPFAM" id="SSF55961">
    <property type="entry name" value="Bet v1-like"/>
    <property type="match status" value="1"/>
</dbReference>
<dbReference type="Gene3D" id="3.30.530.20">
    <property type="match status" value="1"/>
</dbReference>
<dbReference type="PANTHER" id="PTHR31907">
    <property type="entry name" value="MLP-LIKE PROTEIN 423"/>
    <property type="match status" value="1"/>
</dbReference>
<protein>
    <recommendedName>
        <fullName evidence="1">Bet v I/Major latex protein domain-containing protein</fullName>
    </recommendedName>
</protein>
<feature type="domain" description="Bet v I/Major latex protein" evidence="1">
    <location>
        <begin position="3"/>
        <end position="109"/>
    </location>
</feature>
<dbReference type="Proteomes" id="UP001174677">
    <property type="component" value="Chromosome 16"/>
</dbReference>
<dbReference type="InterPro" id="IPR000916">
    <property type="entry name" value="Bet_v_I/MLP"/>
</dbReference>
<evidence type="ECO:0000313" key="3">
    <source>
        <dbReference type="Proteomes" id="UP001174677"/>
    </source>
</evidence>
<dbReference type="InterPro" id="IPR051761">
    <property type="entry name" value="MLP-like_ligand-binding"/>
</dbReference>
<dbReference type="SMART" id="SM01037">
    <property type="entry name" value="Bet_v_1"/>
    <property type="match status" value="1"/>
</dbReference>
<accession>A0ABQ9KS83</accession>
<gene>
    <name evidence="2" type="ORF">P3X46_029457</name>
</gene>
<proteinExistence type="predicted"/>
<dbReference type="InterPro" id="IPR023393">
    <property type="entry name" value="START-like_dom_sf"/>
</dbReference>
<comment type="caution">
    <text evidence="2">The sequence shown here is derived from an EMBL/GenBank/DDBJ whole genome shotgun (WGS) entry which is preliminary data.</text>
</comment>
<keyword evidence="3" id="KW-1185">Reference proteome</keyword>
<evidence type="ECO:0000313" key="2">
    <source>
        <dbReference type="EMBL" id="KAJ9147280.1"/>
    </source>
</evidence>
<organism evidence="2 3">
    <name type="scientific">Hevea brasiliensis</name>
    <name type="common">Para rubber tree</name>
    <name type="synonym">Siphonia brasiliensis</name>
    <dbReference type="NCBI Taxonomy" id="3981"/>
    <lineage>
        <taxon>Eukaryota</taxon>
        <taxon>Viridiplantae</taxon>
        <taxon>Streptophyta</taxon>
        <taxon>Embryophyta</taxon>
        <taxon>Tracheophyta</taxon>
        <taxon>Spermatophyta</taxon>
        <taxon>Magnoliopsida</taxon>
        <taxon>eudicotyledons</taxon>
        <taxon>Gunneridae</taxon>
        <taxon>Pentapetalae</taxon>
        <taxon>rosids</taxon>
        <taxon>fabids</taxon>
        <taxon>Malpighiales</taxon>
        <taxon>Euphorbiaceae</taxon>
        <taxon>Crotonoideae</taxon>
        <taxon>Micrandreae</taxon>
        <taxon>Hevea</taxon>
    </lineage>
</organism>
<dbReference type="Pfam" id="PF00407">
    <property type="entry name" value="Bet_v_1"/>
    <property type="match status" value="1"/>
</dbReference>